<gene>
    <name evidence="1" type="ORF">DPMN_038053</name>
</gene>
<evidence type="ECO:0000313" key="1">
    <source>
        <dbReference type="EMBL" id="KAH3874800.1"/>
    </source>
</evidence>
<reference evidence="1" key="2">
    <citation type="submission" date="2020-11" db="EMBL/GenBank/DDBJ databases">
        <authorList>
            <person name="McCartney M.A."/>
            <person name="Auch B."/>
            <person name="Kono T."/>
            <person name="Mallez S."/>
            <person name="Becker A."/>
            <person name="Gohl D.M."/>
            <person name="Silverstein K.A.T."/>
            <person name="Koren S."/>
            <person name="Bechman K.B."/>
            <person name="Herman A."/>
            <person name="Abrahante J.E."/>
            <person name="Garbe J."/>
        </authorList>
    </citation>
    <scope>NUCLEOTIDE SEQUENCE</scope>
    <source>
        <strain evidence="1">Duluth1</strain>
        <tissue evidence="1">Whole animal</tissue>
    </source>
</reference>
<dbReference type="EMBL" id="JAIWYP010000002">
    <property type="protein sequence ID" value="KAH3874800.1"/>
    <property type="molecule type" value="Genomic_DNA"/>
</dbReference>
<protein>
    <submittedName>
        <fullName evidence="1">Uncharacterized protein</fullName>
    </submittedName>
</protein>
<dbReference type="AlphaFoldDB" id="A0A9D4RQC4"/>
<reference evidence="1" key="1">
    <citation type="journal article" date="2019" name="bioRxiv">
        <title>The Genome of the Zebra Mussel, Dreissena polymorpha: A Resource for Invasive Species Research.</title>
        <authorList>
            <person name="McCartney M.A."/>
            <person name="Auch B."/>
            <person name="Kono T."/>
            <person name="Mallez S."/>
            <person name="Zhang Y."/>
            <person name="Obille A."/>
            <person name="Becker A."/>
            <person name="Abrahante J.E."/>
            <person name="Garbe J."/>
            <person name="Badalamenti J.P."/>
            <person name="Herman A."/>
            <person name="Mangelson H."/>
            <person name="Liachko I."/>
            <person name="Sullivan S."/>
            <person name="Sone E.D."/>
            <person name="Koren S."/>
            <person name="Silverstein K.A.T."/>
            <person name="Beckman K.B."/>
            <person name="Gohl D.M."/>
        </authorList>
    </citation>
    <scope>NUCLEOTIDE SEQUENCE</scope>
    <source>
        <strain evidence="1">Duluth1</strain>
        <tissue evidence="1">Whole animal</tissue>
    </source>
</reference>
<organism evidence="1 2">
    <name type="scientific">Dreissena polymorpha</name>
    <name type="common">Zebra mussel</name>
    <name type="synonym">Mytilus polymorpha</name>
    <dbReference type="NCBI Taxonomy" id="45954"/>
    <lineage>
        <taxon>Eukaryota</taxon>
        <taxon>Metazoa</taxon>
        <taxon>Spiralia</taxon>
        <taxon>Lophotrochozoa</taxon>
        <taxon>Mollusca</taxon>
        <taxon>Bivalvia</taxon>
        <taxon>Autobranchia</taxon>
        <taxon>Heteroconchia</taxon>
        <taxon>Euheterodonta</taxon>
        <taxon>Imparidentia</taxon>
        <taxon>Neoheterodontei</taxon>
        <taxon>Myida</taxon>
        <taxon>Dreissenoidea</taxon>
        <taxon>Dreissenidae</taxon>
        <taxon>Dreissena</taxon>
    </lineage>
</organism>
<dbReference type="Proteomes" id="UP000828390">
    <property type="component" value="Unassembled WGS sequence"/>
</dbReference>
<evidence type="ECO:0000313" key="2">
    <source>
        <dbReference type="Proteomes" id="UP000828390"/>
    </source>
</evidence>
<accession>A0A9D4RQC4</accession>
<name>A0A9D4RQC4_DREPO</name>
<sequence length="58" mass="6604">MSPKAFLHLLDGAQDQRVRAYHDRHTTKAGLVWTLHHAKLSMHTVREGTIEVAVNAMR</sequence>
<keyword evidence="2" id="KW-1185">Reference proteome</keyword>
<comment type="caution">
    <text evidence="1">The sequence shown here is derived from an EMBL/GenBank/DDBJ whole genome shotgun (WGS) entry which is preliminary data.</text>
</comment>
<proteinExistence type="predicted"/>